<feature type="signal peptide" evidence="2">
    <location>
        <begin position="1"/>
        <end position="20"/>
    </location>
</feature>
<feature type="chain" id="PRO_5039188865" evidence="2">
    <location>
        <begin position="21"/>
        <end position="114"/>
    </location>
</feature>
<evidence type="ECO:0000256" key="2">
    <source>
        <dbReference type="SAM" id="SignalP"/>
    </source>
</evidence>
<sequence>MWSVWRFVASLLLYAVVASAVVVIGTSPTTPSAHADPVPSDADPWSAAGPAEEAARQVARLLPTAGPSGEEGIWTTVFADEFDGPSIDRAKWRVNRYGGTSDDGPFNPQHEGAY</sequence>
<dbReference type="Gene3D" id="2.60.120.200">
    <property type="match status" value="1"/>
</dbReference>
<feature type="region of interest" description="Disordered" evidence="1">
    <location>
        <begin position="28"/>
        <end position="53"/>
    </location>
</feature>
<dbReference type="EMBL" id="FOSW01000004">
    <property type="protein sequence ID" value="SFK84327.1"/>
    <property type="molecule type" value="Genomic_DNA"/>
</dbReference>
<keyword evidence="4" id="KW-1185">Reference proteome</keyword>
<evidence type="ECO:0000256" key="1">
    <source>
        <dbReference type="SAM" id="MobiDB-lite"/>
    </source>
</evidence>
<dbReference type="AlphaFoldDB" id="A0A1I4CVT9"/>
<proteinExistence type="predicted"/>
<dbReference type="Proteomes" id="UP000199152">
    <property type="component" value="Unassembled WGS sequence"/>
</dbReference>
<protein>
    <submittedName>
        <fullName evidence="3">Uncharacterized protein</fullName>
    </submittedName>
</protein>
<evidence type="ECO:0000313" key="3">
    <source>
        <dbReference type="EMBL" id="SFK84327.1"/>
    </source>
</evidence>
<evidence type="ECO:0000313" key="4">
    <source>
        <dbReference type="Proteomes" id="UP000199152"/>
    </source>
</evidence>
<accession>A0A1I4CVT9</accession>
<reference evidence="3 4" key="1">
    <citation type="submission" date="2016-10" db="EMBL/GenBank/DDBJ databases">
        <authorList>
            <person name="de Groot N.N."/>
        </authorList>
    </citation>
    <scope>NUCLEOTIDE SEQUENCE [LARGE SCALE GENOMIC DNA]</scope>
    <source>
        <strain evidence="3 4">DSM 45317</strain>
    </source>
</reference>
<gene>
    <name evidence="3" type="ORF">SAMN04488085_1042</name>
</gene>
<keyword evidence="2" id="KW-0732">Signal</keyword>
<name>A0A1I4CVT9_9ACTN</name>
<dbReference type="InParanoid" id="A0A1I4CVT9"/>
<organism evidence="3 4">
    <name type="scientific">Geodermatophilus ruber</name>
    <dbReference type="NCBI Taxonomy" id="504800"/>
    <lineage>
        <taxon>Bacteria</taxon>
        <taxon>Bacillati</taxon>
        <taxon>Actinomycetota</taxon>
        <taxon>Actinomycetes</taxon>
        <taxon>Geodermatophilales</taxon>
        <taxon>Geodermatophilaceae</taxon>
        <taxon>Geodermatophilus</taxon>
    </lineage>
</organism>